<evidence type="ECO:0000313" key="1">
    <source>
        <dbReference type="EMBL" id="GIX77355.1"/>
    </source>
</evidence>
<comment type="caution">
    <text evidence="1">The sequence shown here is derived from an EMBL/GenBank/DDBJ whole genome shotgun (WGS) entry which is preliminary data.</text>
</comment>
<proteinExistence type="predicted"/>
<reference evidence="1 2" key="1">
    <citation type="submission" date="2021-06" db="EMBL/GenBank/DDBJ databases">
        <title>Caerostris extrusa draft genome.</title>
        <authorList>
            <person name="Kono N."/>
            <person name="Arakawa K."/>
        </authorList>
    </citation>
    <scope>NUCLEOTIDE SEQUENCE [LARGE SCALE GENOMIC DNA]</scope>
</reference>
<name>A0AAV4MZF0_CAEEX</name>
<protein>
    <submittedName>
        <fullName evidence="1">Uncharacterized protein</fullName>
    </submittedName>
</protein>
<dbReference type="EMBL" id="BPLR01002747">
    <property type="protein sequence ID" value="GIX77355.1"/>
    <property type="molecule type" value="Genomic_DNA"/>
</dbReference>
<gene>
    <name evidence="1" type="ORF">CEXT_31311</name>
</gene>
<organism evidence="1 2">
    <name type="scientific">Caerostris extrusa</name>
    <name type="common">Bark spider</name>
    <name type="synonym">Caerostris bankana</name>
    <dbReference type="NCBI Taxonomy" id="172846"/>
    <lineage>
        <taxon>Eukaryota</taxon>
        <taxon>Metazoa</taxon>
        <taxon>Ecdysozoa</taxon>
        <taxon>Arthropoda</taxon>
        <taxon>Chelicerata</taxon>
        <taxon>Arachnida</taxon>
        <taxon>Araneae</taxon>
        <taxon>Araneomorphae</taxon>
        <taxon>Entelegynae</taxon>
        <taxon>Araneoidea</taxon>
        <taxon>Araneidae</taxon>
        <taxon>Caerostris</taxon>
    </lineage>
</organism>
<evidence type="ECO:0000313" key="2">
    <source>
        <dbReference type="Proteomes" id="UP001054945"/>
    </source>
</evidence>
<sequence length="151" mass="16621">MGAEEALVLPPIHRQPLTPLPLVAVEGEVLIIICEETQEWKPNFRVCSSSIDLPGAFLGRQGVFEGGGKGLIFHRCSLDELSPERKLSPARTRCFKTNCIKSVIGKGISCQFVKGTVSVKSAVNVYGLWVTTRNSQGDEFIAFERLKFCSH</sequence>
<accession>A0AAV4MZF0</accession>
<keyword evidence="2" id="KW-1185">Reference proteome</keyword>
<dbReference type="Proteomes" id="UP001054945">
    <property type="component" value="Unassembled WGS sequence"/>
</dbReference>
<dbReference type="AlphaFoldDB" id="A0AAV4MZF0"/>